<gene>
    <name evidence="1" type="ORF">CLV84_0926</name>
</gene>
<name>A0A2S6I8Y9_9BACT</name>
<dbReference type="EMBL" id="PTJC01000005">
    <property type="protein sequence ID" value="PPK87966.1"/>
    <property type="molecule type" value="Genomic_DNA"/>
</dbReference>
<dbReference type="Proteomes" id="UP000237662">
    <property type="component" value="Unassembled WGS sequence"/>
</dbReference>
<reference evidence="1 2" key="1">
    <citation type="submission" date="2018-02" db="EMBL/GenBank/DDBJ databases">
        <title>Genomic Encyclopedia of Archaeal and Bacterial Type Strains, Phase II (KMG-II): from individual species to whole genera.</title>
        <authorList>
            <person name="Goeker M."/>
        </authorList>
    </citation>
    <scope>NUCLEOTIDE SEQUENCE [LARGE SCALE GENOMIC DNA]</scope>
    <source>
        <strain evidence="1 2">DSM 29526</strain>
    </source>
</reference>
<proteinExistence type="predicted"/>
<sequence>MLVQSSCNGDEVAEFLGHTLAQRPSLRLRNVLCDRGDNLPARLRTLVTPAVGDFSHAMMNFVKRIF</sequence>
<keyword evidence="2" id="KW-1185">Reference proteome</keyword>
<protein>
    <submittedName>
        <fullName evidence="1">Uncharacterized protein</fullName>
    </submittedName>
</protein>
<comment type="caution">
    <text evidence="1">The sequence shown here is derived from an EMBL/GenBank/DDBJ whole genome shotgun (WGS) entry which is preliminary data.</text>
</comment>
<evidence type="ECO:0000313" key="2">
    <source>
        <dbReference type="Proteomes" id="UP000237662"/>
    </source>
</evidence>
<accession>A0A2S6I8Y9</accession>
<organism evidence="1 2">
    <name type="scientific">Neolewinella xylanilytica</name>
    <dbReference type="NCBI Taxonomy" id="1514080"/>
    <lineage>
        <taxon>Bacteria</taxon>
        <taxon>Pseudomonadati</taxon>
        <taxon>Bacteroidota</taxon>
        <taxon>Saprospiria</taxon>
        <taxon>Saprospirales</taxon>
        <taxon>Lewinellaceae</taxon>
        <taxon>Neolewinella</taxon>
    </lineage>
</organism>
<evidence type="ECO:0000313" key="1">
    <source>
        <dbReference type="EMBL" id="PPK87966.1"/>
    </source>
</evidence>
<dbReference type="AlphaFoldDB" id="A0A2S6I8Y9"/>